<evidence type="ECO:0000259" key="11">
    <source>
        <dbReference type="Pfam" id="PF08389"/>
    </source>
</evidence>
<protein>
    <recommendedName>
        <fullName evidence="2 10">Exportin-T</fullName>
    </recommendedName>
    <alternativeName>
        <fullName evidence="8 10">Exportin(tRNA)</fullName>
    </alternativeName>
    <alternativeName>
        <fullName evidence="9 10">tRNA exportin</fullName>
    </alternativeName>
</protein>
<dbReference type="Proteomes" id="UP001642483">
    <property type="component" value="Unassembled WGS sequence"/>
</dbReference>
<keyword evidence="7 10" id="KW-0539">Nucleus</keyword>
<keyword evidence="3 10" id="KW-0813">Transport</keyword>
<evidence type="ECO:0000256" key="3">
    <source>
        <dbReference type="ARBA" id="ARBA00022448"/>
    </source>
</evidence>
<keyword evidence="14" id="KW-1185">Reference proteome</keyword>
<evidence type="ECO:0000256" key="1">
    <source>
        <dbReference type="ARBA" id="ARBA00004496"/>
    </source>
</evidence>
<reference evidence="13 14" key="1">
    <citation type="submission" date="2024-02" db="EMBL/GenBank/DDBJ databases">
        <authorList>
            <person name="Daric V."/>
            <person name="Darras S."/>
        </authorList>
    </citation>
    <scope>NUCLEOTIDE SEQUENCE [LARGE SCALE GENOMIC DNA]</scope>
</reference>
<comment type="function">
    <text evidence="10">tRNA nucleus export receptor which facilitates tRNA translocation across the nuclear pore complex.</text>
</comment>
<feature type="domain" description="Exportin-T C-terminal" evidence="12">
    <location>
        <begin position="342"/>
        <end position="993"/>
    </location>
</feature>
<keyword evidence="5 10" id="KW-0820">tRNA-binding</keyword>
<name>A0ABP0FNY7_CLALP</name>
<dbReference type="Pfam" id="PF08389">
    <property type="entry name" value="Xpo1"/>
    <property type="match status" value="1"/>
</dbReference>
<dbReference type="EMBL" id="CAWYQH010000079">
    <property type="protein sequence ID" value="CAK8681357.1"/>
    <property type="molecule type" value="Genomic_DNA"/>
</dbReference>
<evidence type="ECO:0000256" key="6">
    <source>
        <dbReference type="ARBA" id="ARBA00022884"/>
    </source>
</evidence>
<dbReference type="PANTHER" id="PTHR15952:SF11">
    <property type="entry name" value="EXPORTIN-T"/>
    <property type="match status" value="1"/>
</dbReference>
<evidence type="ECO:0000256" key="9">
    <source>
        <dbReference type="ARBA" id="ARBA00032199"/>
    </source>
</evidence>
<comment type="subcellular location">
    <subcellularLocation>
        <location evidence="1 10">Cytoplasm</location>
    </subcellularLocation>
    <subcellularLocation>
        <location evidence="10">Nucleus</location>
    </subcellularLocation>
    <text evidence="10">Shuttles between the nucleus and the cytoplasm.</text>
</comment>
<accession>A0ABP0FNY7</accession>
<dbReference type="InterPro" id="IPR045546">
    <property type="entry name" value="Exportin-T_C"/>
</dbReference>
<dbReference type="PANTHER" id="PTHR15952">
    <property type="entry name" value="EXPORTIN-T/LOS1"/>
    <property type="match status" value="1"/>
</dbReference>
<dbReference type="InterPro" id="IPR040017">
    <property type="entry name" value="XPOT"/>
</dbReference>
<gene>
    <name evidence="13" type="ORF">CVLEPA_LOCUS11569</name>
</gene>
<evidence type="ECO:0000256" key="8">
    <source>
        <dbReference type="ARBA" id="ARBA00029784"/>
    </source>
</evidence>
<dbReference type="InterPro" id="IPR011989">
    <property type="entry name" value="ARM-like"/>
</dbReference>
<keyword evidence="4 10" id="KW-0963">Cytoplasm</keyword>
<evidence type="ECO:0000256" key="2">
    <source>
        <dbReference type="ARBA" id="ARBA00018928"/>
    </source>
</evidence>
<comment type="similarity">
    <text evidence="10">Belongs to the exportin family.</text>
</comment>
<organism evidence="13 14">
    <name type="scientific">Clavelina lepadiformis</name>
    <name type="common">Light-bulb sea squirt</name>
    <name type="synonym">Ascidia lepadiformis</name>
    <dbReference type="NCBI Taxonomy" id="159417"/>
    <lineage>
        <taxon>Eukaryota</taxon>
        <taxon>Metazoa</taxon>
        <taxon>Chordata</taxon>
        <taxon>Tunicata</taxon>
        <taxon>Ascidiacea</taxon>
        <taxon>Aplousobranchia</taxon>
        <taxon>Clavelinidae</taxon>
        <taxon>Clavelina</taxon>
    </lineage>
</organism>
<evidence type="ECO:0000313" key="14">
    <source>
        <dbReference type="Proteomes" id="UP001642483"/>
    </source>
</evidence>
<evidence type="ECO:0000256" key="4">
    <source>
        <dbReference type="ARBA" id="ARBA00022490"/>
    </source>
</evidence>
<sequence>MLQTTLEPDVIRGLGPLADPYTHSKAVAYFEQVKSSNQGLEFCATALAQDTYQEDHVNFFLWQVLEHQVKYRYSELSDNIKLGVRKSLLAWIQNHNKCGVTEVPVFLRNKASQVFALVFAKEYLAGWTNFIQDVMLATLGENISNNVIPKFGTDVYLRILLAIDSEVVDRNIDHTSEEQAHNQLLKDMMRERCVSEMVNSWYCVLTFQDVSDESISLCLQVVGAYISWIDINLIANDRFMSLILNYLSLQQETRIRESACDCLKEVSIKGMLPPDKLALIETLWGAIETSGILTGLNDDEEIDFVIKLSRLVSSMISTLIFAWNRQLKSPSETNLTKMLFDSIHAKLPTCLLFFEHEDDDVSAQCIDLVKDYIDMLKRIEVLDDNRKELLEKLFYGLVKKLKYDLEYRFDNEGEDEIEFQDFLRNVKVVFDNFAMLCPELVLENVQSVLTNTMLNWQAASFNDVEVAIRLLYMLGESLPSNLSTQFSSDPEKTSPLHNMMTVLASSGVSNHPHSAVRLQFFETVARYDRYFVVAAQMDQDSTVTVTTAQAFLDHRGLLSNEPKVRSRTAYLFSRFVKTVGRQLSPFAEEILSEIERLVVFSPVRSVERALSSDDQLFIFELAGNLIVSSNFPPQKKAALMMSLLRPLVEGFEPMLAKMKSLAAEELNGPDKVNGPQASEIYATALNYAMSYASRTSKAFSNKFTMSQSGCAQVYTDALKVFLLALDTQVHRATLHTGVRQYLHRMVICLEDEVLPFVPVTIRHILSNGEPRSLHDFIPLLNQIVNKFKKVIEPFLSEVFMLVVRAVFDVLARNSDDVTSQSDDDMKTIRRTYFQFLFALVSNGVAAVILRQAQQDLEMVLSTLIQGATDGMDVVAQKISFSVLTKLIEAWDVGNSLAAWEFATKSVIPACFMAPLHPEFDLKDAQTVLALNESSYLMKAVFKNQGEQLVEFLRCEYLPSISLPQEIIEEYCQVLRAGDNRVFRSYVKGFFTRAKT</sequence>
<dbReference type="Pfam" id="PF19282">
    <property type="entry name" value="Exportin-T"/>
    <property type="match status" value="1"/>
</dbReference>
<evidence type="ECO:0000256" key="5">
    <source>
        <dbReference type="ARBA" id="ARBA00022555"/>
    </source>
</evidence>
<evidence type="ECO:0000259" key="12">
    <source>
        <dbReference type="Pfam" id="PF19282"/>
    </source>
</evidence>
<feature type="domain" description="Exportin-1/Importin-beta-like" evidence="11">
    <location>
        <begin position="105"/>
        <end position="263"/>
    </location>
</feature>
<dbReference type="Gene3D" id="1.25.10.10">
    <property type="entry name" value="Leucine-rich Repeat Variant"/>
    <property type="match status" value="1"/>
</dbReference>
<proteinExistence type="inferred from homology"/>
<keyword evidence="6 10" id="KW-0694">RNA-binding</keyword>
<comment type="caution">
    <text evidence="13">The sequence shown here is derived from an EMBL/GenBank/DDBJ whole genome shotgun (WGS) entry which is preliminary data.</text>
</comment>
<evidence type="ECO:0000313" key="13">
    <source>
        <dbReference type="EMBL" id="CAK8681357.1"/>
    </source>
</evidence>
<dbReference type="InterPro" id="IPR016024">
    <property type="entry name" value="ARM-type_fold"/>
</dbReference>
<dbReference type="InterPro" id="IPR013598">
    <property type="entry name" value="Exportin-1/Importin-b-like"/>
</dbReference>
<dbReference type="SUPFAM" id="SSF48371">
    <property type="entry name" value="ARM repeat"/>
    <property type="match status" value="1"/>
</dbReference>
<evidence type="ECO:0000256" key="7">
    <source>
        <dbReference type="ARBA" id="ARBA00023242"/>
    </source>
</evidence>
<evidence type="ECO:0000256" key="10">
    <source>
        <dbReference type="RuleBase" id="RU366037"/>
    </source>
</evidence>